<dbReference type="GO" id="GO:0042834">
    <property type="term" value="F:peptidoglycan binding"/>
    <property type="evidence" value="ECO:0007669"/>
    <property type="project" value="InterPro"/>
</dbReference>
<dbReference type="Proteomes" id="UP000215694">
    <property type="component" value="Unassembled WGS sequence"/>
</dbReference>
<dbReference type="InterPro" id="IPR003790">
    <property type="entry name" value="GHL10"/>
</dbReference>
<keyword evidence="4" id="KW-1185">Reference proteome</keyword>
<evidence type="ECO:0000313" key="4">
    <source>
        <dbReference type="Proteomes" id="UP000215694"/>
    </source>
</evidence>
<comment type="caution">
    <text evidence="3">The sequence shown here is derived from an EMBL/GenBank/DDBJ whole genome shotgun (WGS) entry which is preliminary data.</text>
</comment>
<dbReference type="AlphaFoldDB" id="A0A371J3P8"/>
<dbReference type="SUPFAM" id="SSF51445">
    <property type="entry name" value="(Trans)glycosidases"/>
    <property type="match status" value="1"/>
</dbReference>
<dbReference type="Gene3D" id="3.20.20.80">
    <property type="entry name" value="Glycosidases"/>
    <property type="match status" value="1"/>
</dbReference>
<evidence type="ECO:0000313" key="3">
    <source>
        <dbReference type="EMBL" id="RDY27399.1"/>
    </source>
</evidence>
<dbReference type="InterPro" id="IPR007730">
    <property type="entry name" value="SPOR-like_dom"/>
</dbReference>
<feature type="domain" description="SPOR" evidence="2">
    <location>
        <begin position="553"/>
        <end position="631"/>
    </location>
</feature>
<dbReference type="Pfam" id="PF02638">
    <property type="entry name" value="GHL10"/>
    <property type="match status" value="1"/>
</dbReference>
<dbReference type="PANTHER" id="PTHR43405">
    <property type="entry name" value="GLYCOSYL HYDROLASE DIGH"/>
    <property type="match status" value="1"/>
</dbReference>
<organism evidence="3 4">
    <name type="scientific">Romboutsia weinsteinii</name>
    <dbReference type="NCBI Taxonomy" id="2020949"/>
    <lineage>
        <taxon>Bacteria</taxon>
        <taxon>Bacillati</taxon>
        <taxon>Bacillota</taxon>
        <taxon>Clostridia</taxon>
        <taxon>Peptostreptococcales</taxon>
        <taxon>Peptostreptococcaceae</taxon>
        <taxon>Romboutsia</taxon>
    </lineage>
</organism>
<dbReference type="EMBL" id="NOJY02000013">
    <property type="protein sequence ID" value="RDY27399.1"/>
    <property type="molecule type" value="Genomic_DNA"/>
</dbReference>
<dbReference type="InterPro" id="IPR017853">
    <property type="entry name" value="GH"/>
</dbReference>
<name>A0A371J3P8_9FIRM</name>
<evidence type="ECO:0000259" key="2">
    <source>
        <dbReference type="PROSITE" id="PS51724"/>
    </source>
</evidence>
<reference evidence="3 4" key="1">
    <citation type="journal article" date="2017" name="Genome Announc.">
        <title>Draft Genome Sequence of Romboutsia weinsteinii sp. nov. Strain CCRI-19649(T) Isolated from Surface Water.</title>
        <authorList>
            <person name="Maheux A.F."/>
            <person name="Boudreau D.K."/>
            <person name="Berube E."/>
            <person name="Boissinot M."/>
            <person name="Cantin P."/>
            <person name="Raymond F."/>
            <person name="Corbeil J."/>
            <person name="Omar R.F."/>
            <person name="Bergeron M.G."/>
        </authorList>
    </citation>
    <scope>NUCLEOTIDE SEQUENCE [LARGE SCALE GENOMIC DNA]</scope>
    <source>
        <strain evidence="3 4">CCRI-19649</strain>
    </source>
</reference>
<dbReference type="InterPro" id="IPR052177">
    <property type="entry name" value="Divisome_Glycosyl_Hydrolase"/>
</dbReference>
<dbReference type="OrthoDB" id="43070at2"/>
<dbReference type="PANTHER" id="PTHR43405:SF1">
    <property type="entry name" value="GLYCOSYL HYDROLASE DIGH"/>
    <property type="match status" value="1"/>
</dbReference>
<dbReference type="PROSITE" id="PS51724">
    <property type="entry name" value="SPOR"/>
    <property type="match status" value="1"/>
</dbReference>
<gene>
    <name evidence="3" type="ORF">CHL78_009285</name>
</gene>
<accession>A0A371J3P8</accession>
<evidence type="ECO:0000256" key="1">
    <source>
        <dbReference type="ARBA" id="ARBA00022729"/>
    </source>
</evidence>
<proteinExistence type="predicted"/>
<keyword evidence="1" id="KW-0732">Signal</keyword>
<dbReference type="Pfam" id="PF05036">
    <property type="entry name" value="SPOR"/>
    <property type="match status" value="1"/>
</dbReference>
<sequence length="756" mass="86240">MLYLVIIWGELMKKIIMMMITIFIILSNSNIAEADVSSVSKRETRAVWISSVHNIDWPNSKHKNNAQAQKQDFIDILDEVKKLGFNTVIVQVRPKGDALYKSEINPWSDVLTGSQGKDPGYDPLEFMIEEAHKRNLELHAWFNPYRITTSGTNLDVLSNDNKAKQNPSWVVESKSGEDKYGNPIYGLFYNPGLPQVRDYIVGSIDEVVKNYDVDGIVFDDYFYPSKDFADQDAYQQYSNGLSLDDFRRDSVNKLVKDVRTSINNIKPYVKFGISPRGIWKNASSDPTGSETSGGQSYYDIYADTRTWINNGWIDYVSPQLYWEIGNKAADYSKLVPWWGNEVQGKNTHLYISQGIYKESVASQIIPQVNLNKSNSNVSGSIHYSLKDIRNNFAGVRDSLSQIYKYPALPKVMNWKDSVPPKSPNIIINRVSNSNEIIINRVSDDTRYYVIYRFKDGESINIDDPSKILTTVPSVGQKSEYKDININSNDKYVYAITSVDRAHNESDPSIVSDQVNNNKHFLDINTFFGEQSAKNAMNALKNETGWYVDYKKITVDNSKYRLVTGEFNSEESVKDAVKKLTDMTGWWVTYETTDTNGKYRIVTGEFNSKSSVESAVKLVKNSMGWWVTYESIGETNVSVSTTPIYRIVTGDFNNESSASNALEELMNLTGWWAKYEPSKDPGKYRIVTGGFTGEESVQIAVDTIRSKFNWWAVHEETGEFVDNYRLVTGDFVNKLVAEEKASWVRHKYGWYVEVKER</sequence>
<protein>
    <recommendedName>
        <fullName evidence="2">SPOR domain-containing protein</fullName>
    </recommendedName>
</protein>